<dbReference type="InterPro" id="IPR016208">
    <property type="entry name" value="Ald_Oxase/xanthine_DH-like"/>
</dbReference>
<organism evidence="4 5">
    <name type="scientific">Pseudonocardia eucalypti</name>
    <dbReference type="NCBI Taxonomy" id="648755"/>
    <lineage>
        <taxon>Bacteria</taxon>
        <taxon>Bacillati</taxon>
        <taxon>Actinomycetota</taxon>
        <taxon>Actinomycetes</taxon>
        <taxon>Pseudonocardiales</taxon>
        <taxon>Pseudonocardiaceae</taxon>
        <taxon>Pseudonocardia</taxon>
    </lineage>
</organism>
<dbReference type="Gene3D" id="3.30.365.10">
    <property type="entry name" value="Aldehyde oxidase/xanthine dehydrogenase, molybdopterin binding domain"/>
    <property type="match status" value="6"/>
</dbReference>
<protein>
    <recommendedName>
        <fullName evidence="3">Aldehyde oxidase/xanthine dehydrogenase a/b hammerhead domain-containing protein</fullName>
    </recommendedName>
</protein>
<comment type="caution">
    <text evidence="4">The sequence shown here is derived from an EMBL/GenBank/DDBJ whole genome shotgun (WGS) entry which is preliminary data.</text>
</comment>
<keyword evidence="2" id="KW-0560">Oxidoreductase</keyword>
<evidence type="ECO:0000313" key="5">
    <source>
        <dbReference type="Proteomes" id="UP001428817"/>
    </source>
</evidence>
<reference evidence="5" key="1">
    <citation type="journal article" date="2019" name="Int. J. Syst. Evol. Microbiol.">
        <title>The Global Catalogue of Microorganisms (GCM) 10K type strain sequencing project: providing services to taxonomists for standard genome sequencing and annotation.</title>
        <authorList>
            <consortium name="The Broad Institute Genomics Platform"/>
            <consortium name="The Broad Institute Genome Sequencing Center for Infectious Disease"/>
            <person name="Wu L."/>
            <person name="Ma J."/>
        </authorList>
    </citation>
    <scope>NUCLEOTIDE SEQUENCE [LARGE SCALE GENOMIC DNA]</scope>
    <source>
        <strain evidence="5">JCM 18303</strain>
    </source>
</reference>
<dbReference type="InterPro" id="IPR037165">
    <property type="entry name" value="AldOxase/xan_DH_Mopterin-bd_sf"/>
</dbReference>
<evidence type="ECO:0000313" key="4">
    <source>
        <dbReference type="EMBL" id="GAA5174547.1"/>
    </source>
</evidence>
<dbReference type="Pfam" id="PF20256">
    <property type="entry name" value="MoCoBD_2"/>
    <property type="match status" value="1"/>
</dbReference>
<dbReference type="SMART" id="SM01008">
    <property type="entry name" value="Ald_Xan_dh_C"/>
    <property type="match status" value="1"/>
</dbReference>
<evidence type="ECO:0000259" key="3">
    <source>
        <dbReference type="SMART" id="SM01008"/>
    </source>
</evidence>
<dbReference type="InterPro" id="IPR008274">
    <property type="entry name" value="AldOxase/xan_DH_MoCoBD1"/>
</dbReference>
<dbReference type="PANTHER" id="PTHR11908">
    <property type="entry name" value="XANTHINE DEHYDROGENASE"/>
    <property type="match status" value="1"/>
</dbReference>
<keyword evidence="5" id="KW-1185">Reference proteome</keyword>
<dbReference type="InterPro" id="IPR000674">
    <property type="entry name" value="Ald_Oxase/Xan_DH_a/b"/>
</dbReference>
<name>A0ABP9RCQ3_9PSEU</name>
<gene>
    <name evidence="4" type="ORF">GCM10023321_78610</name>
</gene>
<dbReference type="InterPro" id="IPR046867">
    <property type="entry name" value="AldOxase/xan_DH_MoCoBD2"/>
</dbReference>
<accession>A0ABP9RCQ3</accession>
<evidence type="ECO:0000256" key="2">
    <source>
        <dbReference type="ARBA" id="ARBA00023002"/>
    </source>
</evidence>
<dbReference type="Pfam" id="PF02738">
    <property type="entry name" value="MoCoBD_1"/>
    <property type="match status" value="2"/>
</dbReference>
<dbReference type="Pfam" id="PF01315">
    <property type="entry name" value="Ald_Xan_dh_C"/>
    <property type="match status" value="1"/>
</dbReference>
<dbReference type="SUPFAM" id="SSF54665">
    <property type="entry name" value="CO dehydrogenase molybdoprotein N-domain-like"/>
    <property type="match status" value="1"/>
</dbReference>
<dbReference type="PANTHER" id="PTHR11908:SF132">
    <property type="entry name" value="ALDEHYDE OXIDASE 1-RELATED"/>
    <property type="match status" value="1"/>
</dbReference>
<sequence length="859" mass="92723">MRDAVGRKLVGARVKRLEDRRLLTGRGRFVDDVVVPGMLHAAFLRSPHPHAELGEVDASAALRVPGVIGVFTGEDMRRMTNPIMGMMAMEGLYDPWFWALAVGRVRHVGDPVAIVVAESRALAEDACDLVEVEYRPLEPIATRADALDDTKPAVWPLAGGNTVFRQSETIGDVDGAFARADRVIRASFDVHRHANQPMETRGIVAEVTPGGSLLLHACHQAPHLLKWGVASALARTPVHRLPAELWRRRDRVRRFVRGARDYLRERPGLGATLNQGLPIMMRANLRDPGRAAWSTRSMVSLLAQDPAALPEVDIADMGGAFGTKVTVLREEVAVAAAARELGRSVKWIEDRNEHLICGGQAREESVDVQLAVTGNGIILGLKASMVLDQGAYPAFPFGASLVARIVRTMYPGPYRVPTMRFDNRIVSSNKATYVTYRGPWATECWTRERMLDVVARELGLTAAEVRLRNMLGPDELPNRMITGPALDVRMSAKATLERALRVAEFDTWAGRQAEARAEGRCVGLGVATYIEAAPGPPGYLNSAVPGMAEMIGAEPAQTVLEADGSITVHTQQVPHGQGMETTMAQVTADELGVPVEAVRLRFGDSRVAPFGLNGTGGSRSAAMLGGASTLSARAMRQEIDRLAAGLLEADPADIEITDGLAHVRGVPSAGLTMADIAAEAKRQRLGDREHTRTVGDEAIRVSRGWDGGEGGWAQSTHLCWVEVDLETGFVKITRYAVVEDCGKIINPAIVEGQVRGGVAQGVGAVLYEKSAYDEQGQMVAGTFMDYLVPTVAEIPEIEIYHVETPSDIPFNYRGVGEGGMIGSPAAITNAIEDALGHLGVRIREQHLPPSRILELTGAI</sequence>
<keyword evidence="1" id="KW-0500">Molybdenum</keyword>
<dbReference type="SUPFAM" id="SSF56003">
    <property type="entry name" value="Molybdenum cofactor-binding domain"/>
    <property type="match status" value="2"/>
</dbReference>
<dbReference type="RefSeq" id="WP_185062112.1">
    <property type="nucleotide sequence ID" value="NZ_BAABJP010000062.1"/>
</dbReference>
<evidence type="ECO:0000256" key="1">
    <source>
        <dbReference type="ARBA" id="ARBA00022505"/>
    </source>
</evidence>
<dbReference type="Proteomes" id="UP001428817">
    <property type="component" value="Unassembled WGS sequence"/>
</dbReference>
<feature type="domain" description="Aldehyde oxidase/xanthine dehydrogenase a/b hammerhead" evidence="3">
    <location>
        <begin position="24"/>
        <end position="138"/>
    </location>
</feature>
<proteinExistence type="predicted"/>
<dbReference type="Gene3D" id="3.90.1170.50">
    <property type="entry name" value="Aldehyde oxidase/xanthine dehydrogenase, a/b hammerhead"/>
    <property type="match status" value="1"/>
</dbReference>
<dbReference type="EMBL" id="BAABJP010000062">
    <property type="protein sequence ID" value="GAA5174547.1"/>
    <property type="molecule type" value="Genomic_DNA"/>
</dbReference>
<dbReference type="InterPro" id="IPR036856">
    <property type="entry name" value="Ald_Oxase/Xan_DH_a/b_sf"/>
</dbReference>